<dbReference type="EMBL" id="NWUJ01000009">
    <property type="protein sequence ID" value="PFH33346.1"/>
    <property type="molecule type" value="Genomic_DNA"/>
</dbReference>
<gene>
    <name evidence="2" type="ORF">BESB_085450</name>
</gene>
<dbReference type="AlphaFoldDB" id="A0A2A9MBQ9"/>
<feature type="region of interest" description="Disordered" evidence="1">
    <location>
        <begin position="1"/>
        <end position="20"/>
    </location>
</feature>
<evidence type="ECO:0000313" key="3">
    <source>
        <dbReference type="Proteomes" id="UP000224006"/>
    </source>
</evidence>
<dbReference type="Proteomes" id="UP000224006">
    <property type="component" value="Chromosome VIII"/>
</dbReference>
<evidence type="ECO:0000313" key="2">
    <source>
        <dbReference type="EMBL" id="PFH33346.1"/>
    </source>
</evidence>
<feature type="compositionally biased region" description="Basic and acidic residues" evidence="1">
    <location>
        <begin position="139"/>
        <end position="152"/>
    </location>
</feature>
<name>A0A2A9MBQ9_BESBE</name>
<dbReference type="VEuPathDB" id="ToxoDB:BESB_085450"/>
<evidence type="ECO:0000256" key="1">
    <source>
        <dbReference type="SAM" id="MobiDB-lite"/>
    </source>
</evidence>
<feature type="region of interest" description="Disordered" evidence="1">
    <location>
        <begin position="58"/>
        <end position="165"/>
    </location>
</feature>
<organism evidence="2 3">
    <name type="scientific">Besnoitia besnoiti</name>
    <name type="common">Apicomplexan protozoan</name>
    <dbReference type="NCBI Taxonomy" id="94643"/>
    <lineage>
        <taxon>Eukaryota</taxon>
        <taxon>Sar</taxon>
        <taxon>Alveolata</taxon>
        <taxon>Apicomplexa</taxon>
        <taxon>Conoidasida</taxon>
        <taxon>Coccidia</taxon>
        <taxon>Eucoccidiorida</taxon>
        <taxon>Eimeriorina</taxon>
        <taxon>Sarcocystidae</taxon>
        <taxon>Besnoitia</taxon>
    </lineage>
</organism>
<protein>
    <submittedName>
        <fullName evidence="2">Putative phosphate transporter family protein</fullName>
    </submittedName>
</protein>
<keyword evidence="3" id="KW-1185">Reference proteome</keyword>
<dbReference type="KEGG" id="bbes:BESB_085450"/>
<dbReference type="RefSeq" id="XP_029217355.1">
    <property type="nucleotide sequence ID" value="XM_029366895.1"/>
</dbReference>
<proteinExistence type="predicted"/>
<feature type="compositionally biased region" description="Low complexity" evidence="1">
    <location>
        <begin position="61"/>
        <end position="96"/>
    </location>
</feature>
<accession>A0A2A9MBQ9</accession>
<sequence>MEANRRVARPSRPSRPPRVASLQRSVVSAFFAAQLASLCAAGEPPAFESPAAFPRLPAYGLSPKLPSASASPPPAASALSPLDPSAPLPSAAPSAAQVPGLRDRAAPAPVGVDLVRRETRVAEASASPTWFARASAELAEPHSARRTPKQDREEDDGESLGGPTL</sequence>
<comment type="caution">
    <text evidence="2">The sequence shown here is derived from an EMBL/GenBank/DDBJ whole genome shotgun (WGS) entry which is preliminary data.</text>
</comment>
<dbReference type="GeneID" id="40313471"/>
<reference evidence="2 3" key="1">
    <citation type="submission" date="2017-09" db="EMBL/GenBank/DDBJ databases">
        <title>Genome sequencing of Besnoitia besnoiti strain Bb-Ger1.</title>
        <authorList>
            <person name="Schares G."/>
            <person name="Venepally P."/>
            <person name="Lorenzi H.A."/>
        </authorList>
    </citation>
    <scope>NUCLEOTIDE SEQUENCE [LARGE SCALE GENOMIC DNA]</scope>
    <source>
        <strain evidence="2 3">Bb-Ger1</strain>
    </source>
</reference>